<keyword evidence="5" id="KW-0732">Signal</keyword>
<gene>
    <name evidence="7" type="ordered locus">Turpa_4155</name>
</gene>
<dbReference type="RefSeq" id="WP_014805263.1">
    <property type="nucleotide sequence ID" value="NC_018020.1"/>
</dbReference>
<evidence type="ECO:0000313" key="7">
    <source>
        <dbReference type="EMBL" id="AFM14788.1"/>
    </source>
</evidence>
<organism evidence="7 8">
    <name type="scientific">Turneriella parva (strain ATCC BAA-1111 / DSM 21527 / NCTC 11395 / H)</name>
    <name type="common">Leptospira parva</name>
    <dbReference type="NCBI Taxonomy" id="869212"/>
    <lineage>
        <taxon>Bacteria</taxon>
        <taxon>Pseudomonadati</taxon>
        <taxon>Spirochaetota</taxon>
        <taxon>Spirochaetia</taxon>
        <taxon>Leptospirales</taxon>
        <taxon>Leptospiraceae</taxon>
        <taxon>Turneriella</taxon>
    </lineage>
</organism>
<dbReference type="CDD" id="cd07023">
    <property type="entry name" value="S49_Sppa_N_C"/>
    <property type="match status" value="1"/>
</dbReference>
<dbReference type="Pfam" id="PF01343">
    <property type="entry name" value="Peptidase_S49"/>
    <property type="match status" value="2"/>
</dbReference>
<dbReference type="KEGG" id="tpx:Turpa_4155"/>
<evidence type="ECO:0000256" key="2">
    <source>
        <dbReference type="ARBA" id="ARBA00022670"/>
    </source>
</evidence>
<dbReference type="InterPro" id="IPR047272">
    <property type="entry name" value="S49_SppA_C"/>
</dbReference>
<feature type="domain" description="Peptidase S49" evidence="6">
    <location>
        <begin position="624"/>
        <end position="770"/>
    </location>
</feature>
<dbReference type="Gene3D" id="3.90.226.10">
    <property type="entry name" value="2-enoyl-CoA Hydratase, Chain A, domain 1"/>
    <property type="match status" value="2"/>
</dbReference>
<evidence type="ECO:0000256" key="1">
    <source>
        <dbReference type="ARBA" id="ARBA00008683"/>
    </source>
</evidence>
<dbReference type="InterPro" id="IPR002142">
    <property type="entry name" value="Peptidase_S49"/>
</dbReference>
<evidence type="ECO:0000256" key="5">
    <source>
        <dbReference type="SAM" id="SignalP"/>
    </source>
</evidence>
<dbReference type="Gene3D" id="6.20.330.10">
    <property type="match status" value="2"/>
</dbReference>
<feature type="signal peptide" evidence="5">
    <location>
        <begin position="1"/>
        <end position="31"/>
    </location>
</feature>
<dbReference type="PANTHER" id="PTHR33209">
    <property type="entry name" value="PROTEASE 4"/>
    <property type="match status" value="1"/>
</dbReference>
<feature type="chain" id="PRO_5003686136" evidence="5">
    <location>
        <begin position="32"/>
        <end position="832"/>
    </location>
</feature>
<evidence type="ECO:0000256" key="3">
    <source>
        <dbReference type="ARBA" id="ARBA00022801"/>
    </source>
</evidence>
<dbReference type="MEROPS" id="S49.006"/>
<sequence length="832" mass="92370">MTRWLSLLFNTFTSRALLAIACLFISQSAFAQTAPVQSDALQTNRMIDTPNLPQKSVATSDDTTSLYFNPAGLGYHALQLGYFYGRNQQNRLDDHMLFLNLLGIAFSTQWRLGDTNDYARRYTLGMGIINTASFSLGTSYSWYSSSFGYLDRYNQWDIGAIFRPWRRLSIGAVGRALNKPLFQGQIFETNWDLGVGIRPLPGKYVENLTLSADFNVTPSSTWSTVRPKFIAEASLWPGNTLYAGYAENTGAFFGLRFAQYISQLSLQASTPSDAGAFLGGGILIGRERYATGITALGRYLEIRLDDPVPERKQEGFFFLSENFTFLELIRTVEAAKKDAQIRGILITGRDFHGGWGQAEELRAALVSFQQKKPVYAYLENAGNKEYYIASMADRIFMPQSAMLDVSGLKAEAYFVKDLLNKVGVKADFIALGDYKSAPDRMTRSEPTKFDREQLEGILKSGVGEMKAAILAGRLRVKDVNLDGIMDKGFYSATRAQEVGLIDETAYMTDVENQLTAQGISAMPWRIPAAEYAKTRFYDDTWGTKPAIAVVVLSGEIMSGTSRSEGLFNGGTVGSDTILELMDHIKDDHNIKGMVLRIDSPGGSSLASDIMWNKIREVKKIRGNDFPIVVSIGNVAASGGYYLAVGGDEILASNNSITGSIGIFTGKFNIKGLYDWLGVRKYTFKTHKNAALYTESDSFSDEERLLIREHLTEFYDLFLKRVGDNRGQSAEAIKPLAGGRVYSGKDAIAKKLVDKQGGLLLALQIVREKADIDDSYYNLQVYPSEAQNLLSLGDPRKLMLPGLIREAARLVGKTESIKDEKMLFLMPYEIEIR</sequence>
<reference evidence="7 8" key="1">
    <citation type="submission" date="2012-06" db="EMBL/GenBank/DDBJ databases">
        <title>The complete chromosome of genome of Turneriella parva DSM 21527.</title>
        <authorList>
            <consortium name="US DOE Joint Genome Institute (JGI-PGF)"/>
            <person name="Lucas S."/>
            <person name="Han J."/>
            <person name="Lapidus A."/>
            <person name="Bruce D."/>
            <person name="Goodwin L."/>
            <person name="Pitluck S."/>
            <person name="Peters L."/>
            <person name="Kyrpides N."/>
            <person name="Mavromatis K."/>
            <person name="Ivanova N."/>
            <person name="Mikhailova N."/>
            <person name="Chertkov O."/>
            <person name="Detter J.C."/>
            <person name="Tapia R."/>
            <person name="Han C."/>
            <person name="Land M."/>
            <person name="Hauser L."/>
            <person name="Markowitz V."/>
            <person name="Cheng J.-F."/>
            <person name="Hugenholtz P."/>
            <person name="Woyke T."/>
            <person name="Wu D."/>
            <person name="Gronow S."/>
            <person name="Wellnitz S."/>
            <person name="Brambilla E."/>
            <person name="Klenk H.-P."/>
            <person name="Eisen J.A."/>
        </authorList>
    </citation>
    <scope>NUCLEOTIDE SEQUENCE [LARGE SCALE GENOMIC DNA]</scope>
    <source>
        <strain evidence="8">ATCC BAA-1111 / DSM 21527 / NCTC 11395 / H</strain>
    </source>
</reference>
<keyword evidence="2" id="KW-0645">Protease</keyword>
<dbReference type="PANTHER" id="PTHR33209:SF1">
    <property type="entry name" value="PEPTIDASE S49 DOMAIN-CONTAINING PROTEIN"/>
    <property type="match status" value="1"/>
</dbReference>
<dbReference type="EMBL" id="CP002959">
    <property type="protein sequence ID" value="AFM14788.1"/>
    <property type="molecule type" value="Genomic_DNA"/>
</dbReference>
<feature type="domain" description="Peptidase S49" evidence="6">
    <location>
        <begin position="368"/>
        <end position="515"/>
    </location>
</feature>
<dbReference type="InterPro" id="IPR004635">
    <property type="entry name" value="Pept_S49_SppA"/>
</dbReference>
<dbReference type="CDD" id="cd07018">
    <property type="entry name" value="S49_SppA_67K_type"/>
    <property type="match status" value="1"/>
</dbReference>
<evidence type="ECO:0000256" key="4">
    <source>
        <dbReference type="ARBA" id="ARBA00022825"/>
    </source>
</evidence>
<keyword evidence="8" id="KW-1185">Reference proteome</keyword>
<dbReference type="AlphaFoldDB" id="I4BBY1"/>
<name>I4BBY1_TURPD</name>
<accession>I4BBY1</accession>
<dbReference type="InterPro" id="IPR047217">
    <property type="entry name" value="S49_SppA_67K_type_N"/>
</dbReference>
<dbReference type="SUPFAM" id="SSF52096">
    <property type="entry name" value="ClpP/crotonase"/>
    <property type="match status" value="2"/>
</dbReference>
<dbReference type="NCBIfam" id="TIGR00706">
    <property type="entry name" value="SppA_dom"/>
    <property type="match status" value="1"/>
</dbReference>
<proteinExistence type="inferred from homology"/>
<evidence type="ECO:0000259" key="6">
    <source>
        <dbReference type="Pfam" id="PF01343"/>
    </source>
</evidence>
<dbReference type="HOGENOM" id="CLU_330352_0_0_12"/>
<dbReference type="STRING" id="869212.Turpa_4155"/>
<keyword evidence="4" id="KW-0720">Serine protease</keyword>
<dbReference type="OrthoDB" id="9764363at2"/>
<comment type="similarity">
    <text evidence="1">Belongs to the peptidase S49 family.</text>
</comment>
<dbReference type="GO" id="GO:0008236">
    <property type="term" value="F:serine-type peptidase activity"/>
    <property type="evidence" value="ECO:0007669"/>
    <property type="project" value="UniProtKB-KW"/>
</dbReference>
<dbReference type="Proteomes" id="UP000006048">
    <property type="component" value="Chromosome"/>
</dbReference>
<keyword evidence="3" id="KW-0378">Hydrolase</keyword>
<protein>
    <submittedName>
        <fullName evidence="7">Signal peptide peptidase A</fullName>
    </submittedName>
</protein>
<dbReference type="InterPro" id="IPR029045">
    <property type="entry name" value="ClpP/crotonase-like_dom_sf"/>
</dbReference>
<evidence type="ECO:0000313" key="8">
    <source>
        <dbReference type="Proteomes" id="UP000006048"/>
    </source>
</evidence>
<dbReference type="GO" id="GO:0006508">
    <property type="term" value="P:proteolysis"/>
    <property type="evidence" value="ECO:0007669"/>
    <property type="project" value="UniProtKB-KW"/>
</dbReference>